<protein>
    <submittedName>
        <fullName evidence="1">Uncharacterized protein</fullName>
    </submittedName>
</protein>
<organism evidence="1 2">
    <name type="scientific">Hibiscus sabdariffa</name>
    <name type="common">roselle</name>
    <dbReference type="NCBI Taxonomy" id="183260"/>
    <lineage>
        <taxon>Eukaryota</taxon>
        <taxon>Viridiplantae</taxon>
        <taxon>Streptophyta</taxon>
        <taxon>Embryophyta</taxon>
        <taxon>Tracheophyta</taxon>
        <taxon>Spermatophyta</taxon>
        <taxon>Magnoliopsida</taxon>
        <taxon>eudicotyledons</taxon>
        <taxon>Gunneridae</taxon>
        <taxon>Pentapetalae</taxon>
        <taxon>rosids</taxon>
        <taxon>malvids</taxon>
        <taxon>Malvales</taxon>
        <taxon>Malvaceae</taxon>
        <taxon>Malvoideae</taxon>
        <taxon>Hibiscus</taxon>
    </lineage>
</organism>
<name>A0ABR2C723_9ROSI</name>
<keyword evidence="2" id="KW-1185">Reference proteome</keyword>
<reference evidence="1 2" key="1">
    <citation type="journal article" date="2024" name="G3 (Bethesda)">
        <title>Genome assembly of Hibiscus sabdariffa L. provides insights into metabolisms of medicinal natural products.</title>
        <authorList>
            <person name="Kim T."/>
        </authorList>
    </citation>
    <scope>NUCLEOTIDE SEQUENCE [LARGE SCALE GENOMIC DNA]</scope>
    <source>
        <strain evidence="1">TK-2024</strain>
        <tissue evidence="1">Old leaves</tissue>
    </source>
</reference>
<sequence length="68" mass="7947">MRSLCSVFDVKKQGKPIWEVRTRYWKLREGENRLSVLLEGIPVSGNDFNGRAAILMRFGVWIRLDKPI</sequence>
<comment type="caution">
    <text evidence="1">The sequence shown here is derived from an EMBL/GenBank/DDBJ whole genome shotgun (WGS) entry which is preliminary data.</text>
</comment>
<evidence type="ECO:0000313" key="1">
    <source>
        <dbReference type="EMBL" id="KAK8515215.1"/>
    </source>
</evidence>
<gene>
    <name evidence="1" type="ORF">V6N12_019263</name>
</gene>
<proteinExistence type="predicted"/>
<accession>A0ABR2C723</accession>
<evidence type="ECO:0000313" key="2">
    <source>
        <dbReference type="Proteomes" id="UP001472677"/>
    </source>
</evidence>
<dbReference type="Proteomes" id="UP001472677">
    <property type="component" value="Unassembled WGS sequence"/>
</dbReference>
<dbReference type="EMBL" id="JBBPBM010000064">
    <property type="protein sequence ID" value="KAK8515215.1"/>
    <property type="molecule type" value="Genomic_DNA"/>
</dbReference>